<accession>A0A9Q0DAQ7</accession>
<dbReference type="Proteomes" id="UP001148018">
    <property type="component" value="Unassembled WGS sequence"/>
</dbReference>
<dbReference type="EMBL" id="JANIIK010000119">
    <property type="protein sequence ID" value="KAJ3584266.1"/>
    <property type="molecule type" value="Genomic_DNA"/>
</dbReference>
<evidence type="ECO:0000313" key="2">
    <source>
        <dbReference type="EMBL" id="KAJ3584266.1"/>
    </source>
</evidence>
<evidence type="ECO:0000256" key="1">
    <source>
        <dbReference type="SAM" id="MobiDB-lite"/>
    </source>
</evidence>
<proteinExistence type="predicted"/>
<dbReference type="AlphaFoldDB" id="A0A9Q0DAQ7"/>
<name>A0A9Q0DAQ7_9TELE</name>
<comment type="caution">
    <text evidence="2">The sequence shown here is derived from an EMBL/GenBank/DDBJ whole genome shotgun (WGS) entry which is preliminary data.</text>
</comment>
<organism evidence="2 3">
    <name type="scientific">Muraenolepis orangiensis</name>
    <name type="common">Patagonian moray cod</name>
    <dbReference type="NCBI Taxonomy" id="630683"/>
    <lineage>
        <taxon>Eukaryota</taxon>
        <taxon>Metazoa</taxon>
        <taxon>Chordata</taxon>
        <taxon>Craniata</taxon>
        <taxon>Vertebrata</taxon>
        <taxon>Euteleostomi</taxon>
        <taxon>Actinopterygii</taxon>
        <taxon>Neopterygii</taxon>
        <taxon>Teleostei</taxon>
        <taxon>Neoteleostei</taxon>
        <taxon>Acanthomorphata</taxon>
        <taxon>Zeiogadaria</taxon>
        <taxon>Gadariae</taxon>
        <taxon>Gadiformes</taxon>
        <taxon>Muraenolepidoidei</taxon>
        <taxon>Muraenolepididae</taxon>
        <taxon>Muraenolepis</taxon>
    </lineage>
</organism>
<protein>
    <submittedName>
        <fullName evidence="2">Uncharacterized protein</fullName>
    </submittedName>
</protein>
<sequence length="109" mass="12429">MTLRGGEEEEEEVRRTLRGGPPLDNSWMFKDTDAWAPVEVPPPQPDLSSSDTVIGPLHLWDPHQTQRIQLWRPSRSLLLHRQLRLAAAGFMTDFLRLSVLPGPRPPVPY</sequence>
<evidence type="ECO:0000313" key="3">
    <source>
        <dbReference type="Proteomes" id="UP001148018"/>
    </source>
</evidence>
<keyword evidence="3" id="KW-1185">Reference proteome</keyword>
<reference evidence="2" key="1">
    <citation type="submission" date="2022-07" db="EMBL/GenBank/DDBJ databases">
        <title>Chromosome-level genome of Muraenolepis orangiensis.</title>
        <authorList>
            <person name="Kim J."/>
        </authorList>
    </citation>
    <scope>NUCLEOTIDE SEQUENCE</scope>
    <source>
        <strain evidence="2">KU_S4_2022</strain>
        <tissue evidence="2">Muscle</tissue>
    </source>
</reference>
<gene>
    <name evidence="2" type="ORF">NHX12_014762</name>
</gene>
<feature type="region of interest" description="Disordered" evidence="1">
    <location>
        <begin position="1"/>
        <end position="25"/>
    </location>
</feature>